<dbReference type="Gene3D" id="3.40.50.12780">
    <property type="entry name" value="N-terminal domain of ligase-like"/>
    <property type="match status" value="1"/>
</dbReference>
<gene>
    <name evidence="8" type="ORF">ASPFODRAFT_73032</name>
</gene>
<dbReference type="OrthoDB" id="416786at2759"/>
<proteinExistence type="inferred from homology"/>
<feature type="domain" description="Condensation" evidence="7">
    <location>
        <begin position="588"/>
        <end position="858"/>
    </location>
</feature>
<evidence type="ECO:0000313" key="8">
    <source>
        <dbReference type="EMBL" id="OJZ83579.1"/>
    </source>
</evidence>
<dbReference type="GO" id="GO:0031177">
    <property type="term" value="F:phosphopantetheine binding"/>
    <property type="evidence" value="ECO:0007669"/>
    <property type="project" value="TreeGrafter"/>
</dbReference>
<dbReference type="Gene3D" id="3.30.559.10">
    <property type="entry name" value="Chloramphenicol acetyltransferase-like domain"/>
    <property type="match status" value="1"/>
</dbReference>
<evidence type="ECO:0000259" key="7">
    <source>
        <dbReference type="Pfam" id="PF00668"/>
    </source>
</evidence>
<dbReference type="EMBL" id="KV878245">
    <property type="protein sequence ID" value="OJZ83579.1"/>
    <property type="molecule type" value="Genomic_DNA"/>
</dbReference>
<accession>A0A1M3TA00</accession>
<dbReference type="InterPro" id="IPR023213">
    <property type="entry name" value="CAT-like_dom_sf"/>
</dbReference>
<evidence type="ECO:0008006" key="10">
    <source>
        <dbReference type="Google" id="ProtNLM"/>
    </source>
</evidence>
<feature type="domain" description="AMP-dependent synthetase/ligase" evidence="6">
    <location>
        <begin position="12"/>
        <end position="337"/>
    </location>
</feature>
<sequence>MAIETTVVDLVDAWATCTPEATAVEWNGQRLSYACLRDASLHVSQALLSVGAGPGDKIPIFSQMSLELLPAILGVLRVGACYVPIDMAAWSNARIDATLEDISPRVGIATSQPDTQRVPVIVFFQEPWLQSSFDNMNDTCSQLDAIRRGLDTNALVYITFTSGTTGKPKGVMIYHQALSKFVSLTGGDCFNTAPGNPACAATIWTTITRGGALVMASWSTFPELATTCDNLILTPSMLATLHPAGPFDKARSLYLGAEAPNFDIARQWITPTRKVIHTYGPSEATIVIAFGRVTADSEPDLGVIIPGVQVDLVDENLRESDVGEILISGPCLAAGYLKNSELTDKKFISWNGKRAYRTGDLARRTKTGLLWNGRADRMVKNRGFLINLETEVETGMLRFSNVRAASAFMWRNKLMGFVQPATVDLEGLREFMRYNFDQFVVPDEFVALDQFPLTAHGKVDRAALNGQLEDRMAQDDADLDTFVCSSSYDALRWAFAKCLHVPFQNLTRASSFSRLGGHSLAAILASKALMQQGYATSVLKIIREDTIDHLEAKLTKIHAQLKLVECNCSGNGIAPLSDAAPATDMHRLMLAQSAQNPMSNALVVSGRFTGTQDAVPMPRELQVAWATTLAAHSVFKTRYDLQTWTLHNLDHVNLDWQEVIVEADDFDNTLLSIEEQVWAHHRNLQSVRLDVPYSDMTCVHAPGPNSSCKAIGFVWRLHHVLMDIFSFINLTSDLEQALTKGVVTPGPRIADYARFMAKYKTDNLDAATEFWKGMMEPLCEQSMFDIQPPQIPAPLKSDAWHRMSYTTRETVASVEASVNGYNISSATLIFAAWALVLANYTGHPTASFFLSRSGRMVPWPAAPSLVAAMNCRVPFTTTLPATSTVQQWLGEMHSILHRVAELENLCQSLDCSIYPEPYFNTGVQAFLYMPLGPRSWEVHHRMTAQAESIGMVWRVQPAETGTGEIQGELEIDTRVVDLGWAEEVGAFAVGMLERLAGAEGNVQSKTAQNWLDPKHDNSNEATGAKIHDIPFVPNTLSQRADKDAIHPRASSSPSPLFLSSSTSLLTSPIDLTCSPPSQKFPLSSHRPTTTLLPFHSSSNILSTSESRGVPHRLTLSLRIVPSNTYPKRSVMRFGGGIGALEFWREDEIVELNGAAGWMGSVP</sequence>
<dbReference type="Proteomes" id="UP000184063">
    <property type="component" value="Unassembled WGS sequence"/>
</dbReference>
<dbReference type="VEuPathDB" id="FungiDB:ASPFODRAFT_73032"/>
<dbReference type="Gene3D" id="3.30.300.30">
    <property type="match status" value="1"/>
</dbReference>
<evidence type="ECO:0000256" key="1">
    <source>
        <dbReference type="ARBA" id="ARBA00022450"/>
    </source>
</evidence>
<dbReference type="InterPro" id="IPR000873">
    <property type="entry name" value="AMP-dep_synth/lig_dom"/>
</dbReference>
<dbReference type="InterPro" id="IPR001242">
    <property type="entry name" value="Condensation_dom"/>
</dbReference>
<reference evidence="9" key="1">
    <citation type="journal article" date="2017" name="Genome Biol.">
        <title>Comparative genomics reveals high biological diversity and specific adaptations in the industrially and medically important fungal genus Aspergillus.</title>
        <authorList>
            <person name="de Vries R.P."/>
            <person name="Riley R."/>
            <person name="Wiebenga A."/>
            <person name="Aguilar-Osorio G."/>
            <person name="Amillis S."/>
            <person name="Uchima C.A."/>
            <person name="Anderluh G."/>
            <person name="Asadollahi M."/>
            <person name="Askin M."/>
            <person name="Barry K."/>
            <person name="Battaglia E."/>
            <person name="Bayram O."/>
            <person name="Benocci T."/>
            <person name="Braus-Stromeyer S.A."/>
            <person name="Caldana C."/>
            <person name="Canovas D."/>
            <person name="Cerqueira G.C."/>
            <person name="Chen F."/>
            <person name="Chen W."/>
            <person name="Choi C."/>
            <person name="Clum A."/>
            <person name="Dos Santos R.A."/>
            <person name="Damasio A.R."/>
            <person name="Diallinas G."/>
            <person name="Emri T."/>
            <person name="Fekete E."/>
            <person name="Flipphi M."/>
            <person name="Freyberg S."/>
            <person name="Gallo A."/>
            <person name="Gournas C."/>
            <person name="Habgood R."/>
            <person name="Hainaut M."/>
            <person name="Harispe M.L."/>
            <person name="Henrissat B."/>
            <person name="Hilden K.S."/>
            <person name="Hope R."/>
            <person name="Hossain A."/>
            <person name="Karabika E."/>
            <person name="Karaffa L."/>
            <person name="Karanyi Z."/>
            <person name="Krasevec N."/>
            <person name="Kuo A."/>
            <person name="Kusch H."/>
            <person name="LaButti K."/>
            <person name="Lagendijk E.L."/>
            <person name="Lapidus A."/>
            <person name="Levasseur A."/>
            <person name="Lindquist E."/>
            <person name="Lipzen A."/>
            <person name="Logrieco A.F."/>
            <person name="MacCabe A."/>
            <person name="Maekelae M.R."/>
            <person name="Malavazi I."/>
            <person name="Melin P."/>
            <person name="Meyer V."/>
            <person name="Mielnichuk N."/>
            <person name="Miskei M."/>
            <person name="Molnar A.P."/>
            <person name="Mule G."/>
            <person name="Ngan C.Y."/>
            <person name="Orejas M."/>
            <person name="Orosz E."/>
            <person name="Ouedraogo J.P."/>
            <person name="Overkamp K.M."/>
            <person name="Park H.-S."/>
            <person name="Perrone G."/>
            <person name="Piumi F."/>
            <person name="Punt P.J."/>
            <person name="Ram A.F."/>
            <person name="Ramon A."/>
            <person name="Rauscher S."/>
            <person name="Record E."/>
            <person name="Riano-Pachon D.M."/>
            <person name="Robert V."/>
            <person name="Roehrig J."/>
            <person name="Ruller R."/>
            <person name="Salamov A."/>
            <person name="Salih N.S."/>
            <person name="Samson R.A."/>
            <person name="Sandor E."/>
            <person name="Sanguinetti M."/>
            <person name="Schuetze T."/>
            <person name="Sepcic K."/>
            <person name="Shelest E."/>
            <person name="Sherlock G."/>
            <person name="Sophianopoulou V."/>
            <person name="Squina F.M."/>
            <person name="Sun H."/>
            <person name="Susca A."/>
            <person name="Todd R.B."/>
            <person name="Tsang A."/>
            <person name="Unkles S.E."/>
            <person name="van de Wiele N."/>
            <person name="van Rossen-Uffink D."/>
            <person name="Oliveira J.V."/>
            <person name="Vesth T.C."/>
            <person name="Visser J."/>
            <person name="Yu J.-H."/>
            <person name="Zhou M."/>
            <person name="Andersen M.R."/>
            <person name="Archer D.B."/>
            <person name="Baker S.E."/>
            <person name="Benoit I."/>
            <person name="Brakhage A.A."/>
            <person name="Braus G.H."/>
            <person name="Fischer R."/>
            <person name="Frisvad J.C."/>
            <person name="Goldman G.H."/>
            <person name="Houbraken J."/>
            <person name="Oakley B."/>
            <person name="Pocsi I."/>
            <person name="Scazzocchio C."/>
            <person name="Seiboth B."/>
            <person name="vanKuyk P.A."/>
            <person name="Wortman J."/>
            <person name="Dyer P.S."/>
            <person name="Grigoriev I.V."/>
        </authorList>
    </citation>
    <scope>NUCLEOTIDE SEQUENCE [LARGE SCALE GENOMIC DNA]</scope>
    <source>
        <strain evidence="9">CBS 106.47</strain>
    </source>
</reference>
<keyword evidence="2" id="KW-0597">Phosphoprotein</keyword>
<dbReference type="SUPFAM" id="SSF52777">
    <property type="entry name" value="CoA-dependent acyltransferases"/>
    <property type="match status" value="2"/>
</dbReference>
<dbReference type="Pfam" id="PF00668">
    <property type="entry name" value="Condensation"/>
    <property type="match status" value="1"/>
</dbReference>
<evidence type="ECO:0000256" key="5">
    <source>
        <dbReference type="SAM" id="MobiDB-lite"/>
    </source>
</evidence>
<dbReference type="GO" id="GO:0016874">
    <property type="term" value="F:ligase activity"/>
    <property type="evidence" value="ECO:0007669"/>
    <property type="project" value="UniProtKB-KW"/>
</dbReference>
<dbReference type="InterPro" id="IPR006162">
    <property type="entry name" value="Ppantetheine_attach_site"/>
</dbReference>
<dbReference type="PANTHER" id="PTHR45527:SF1">
    <property type="entry name" value="FATTY ACID SYNTHASE"/>
    <property type="match status" value="1"/>
</dbReference>
<dbReference type="InterPro" id="IPR042099">
    <property type="entry name" value="ANL_N_sf"/>
</dbReference>
<dbReference type="PANTHER" id="PTHR45527">
    <property type="entry name" value="NONRIBOSOMAL PEPTIDE SYNTHETASE"/>
    <property type="match status" value="1"/>
</dbReference>
<dbReference type="PROSITE" id="PS00455">
    <property type="entry name" value="AMP_BINDING"/>
    <property type="match status" value="1"/>
</dbReference>
<dbReference type="SUPFAM" id="SSF56801">
    <property type="entry name" value="Acetyl-CoA synthetase-like"/>
    <property type="match status" value="1"/>
</dbReference>
<dbReference type="GO" id="GO:0044550">
    <property type="term" value="P:secondary metabolite biosynthetic process"/>
    <property type="evidence" value="ECO:0007669"/>
    <property type="project" value="TreeGrafter"/>
</dbReference>
<evidence type="ECO:0000259" key="6">
    <source>
        <dbReference type="Pfam" id="PF00501"/>
    </source>
</evidence>
<evidence type="ECO:0000256" key="2">
    <source>
        <dbReference type="ARBA" id="ARBA00022553"/>
    </source>
</evidence>
<dbReference type="InterPro" id="IPR045851">
    <property type="entry name" value="AMP-bd_C_sf"/>
</dbReference>
<evidence type="ECO:0000256" key="4">
    <source>
        <dbReference type="ARBA" id="ARBA00029454"/>
    </source>
</evidence>
<dbReference type="InterPro" id="IPR020845">
    <property type="entry name" value="AMP-binding_CS"/>
</dbReference>
<dbReference type="Pfam" id="PF00501">
    <property type="entry name" value="AMP-binding"/>
    <property type="match status" value="1"/>
</dbReference>
<dbReference type="Gene3D" id="3.30.559.30">
    <property type="entry name" value="Nonribosomal peptide synthetase, condensation domain"/>
    <property type="match status" value="1"/>
</dbReference>
<dbReference type="AlphaFoldDB" id="A0A1M3TA00"/>
<keyword evidence="3" id="KW-0436">Ligase</keyword>
<keyword evidence="1" id="KW-0596">Phosphopantetheine</keyword>
<dbReference type="GO" id="GO:0043041">
    <property type="term" value="P:amino acid activation for nonribosomal peptide biosynthetic process"/>
    <property type="evidence" value="ECO:0007669"/>
    <property type="project" value="TreeGrafter"/>
</dbReference>
<dbReference type="PROSITE" id="PS00012">
    <property type="entry name" value="PHOSPHOPANTETHEINE"/>
    <property type="match status" value="1"/>
</dbReference>
<comment type="similarity">
    <text evidence="4">Belongs to the NRP synthetase family.</text>
</comment>
<feature type="region of interest" description="Disordered" evidence="5">
    <location>
        <begin position="1007"/>
        <end position="1031"/>
    </location>
</feature>
<dbReference type="GO" id="GO:0005737">
    <property type="term" value="C:cytoplasm"/>
    <property type="evidence" value="ECO:0007669"/>
    <property type="project" value="TreeGrafter"/>
</dbReference>
<organism evidence="8 9">
    <name type="scientific">Aspergillus luchuensis (strain CBS 106.47)</name>
    <dbReference type="NCBI Taxonomy" id="1137211"/>
    <lineage>
        <taxon>Eukaryota</taxon>
        <taxon>Fungi</taxon>
        <taxon>Dikarya</taxon>
        <taxon>Ascomycota</taxon>
        <taxon>Pezizomycotina</taxon>
        <taxon>Eurotiomycetes</taxon>
        <taxon>Eurotiomycetidae</taxon>
        <taxon>Eurotiales</taxon>
        <taxon>Aspergillaceae</taxon>
        <taxon>Aspergillus</taxon>
        <taxon>Aspergillus subgen. Circumdati</taxon>
    </lineage>
</organism>
<protein>
    <recommendedName>
        <fullName evidence="10">Carrier domain-containing protein</fullName>
    </recommendedName>
</protein>
<evidence type="ECO:0000256" key="3">
    <source>
        <dbReference type="ARBA" id="ARBA00022598"/>
    </source>
</evidence>
<name>A0A1M3TA00_ASPLC</name>
<evidence type="ECO:0000313" key="9">
    <source>
        <dbReference type="Proteomes" id="UP000184063"/>
    </source>
</evidence>